<evidence type="ECO:0000256" key="2">
    <source>
        <dbReference type="ARBA" id="ARBA00022840"/>
    </source>
</evidence>
<evidence type="ECO:0000256" key="3">
    <source>
        <dbReference type="ARBA" id="ARBA00024484"/>
    </source>
</evidence>
<dbReference type="InterPro" id="IPR000873">
    <property type="entry name" value="AMP-dep_synth/lig_dom"/>
</dbReference>
<dbReference type="PROSITE" id="PS00455">
    <property type="entry name" value="AMP_BINDING"/>
    <property type="match status" value="1"/>
</dbReference>
<keyword evidence="1" id="KW-0547">Nucleotide-binding</keyword>
<dbReference type="KEGG" id="sgj:IAG43_32195"/>
<dbReference type="PANTHER" id="PTHR43272">
    <property type="entry name" value="LONG-CHAIN-FATTY-ACID--COA LIGASE"/>
    <property type="match status" value="1"/>
</dbReference>
<name>A0A7H0I2T2_9ACTN</name>
<evidence type="ECO:0000256" key="1">
    <source>
        <dbReference type="ARBA" id="ARBA00022741"/>
    </source>
</evidence>
<protein>
    <submittedName>
        <fullName evidence="6">Long-chain fatty acid--CoA ligase</fullName>
    </submittedName>
</protein>
<evidence type="ECO:0000259" key="5">
    <source>
        <dbReference type="Pfam" id="PF00501"/>
    </source>
</evidence>
<dbReference type="AlphaFoldDB" id="A0A7H0I2T2"/>
<dbReference type="InterPro" id="IPR020845">
    <property type="entry name" value="AMP-binding_CS"/>
</dbReference>
<evidence type="ECO:0000313" key="6">
    <source>
        <dbReference type="EMBL" id="QNP67098.1"/>
    </source>
</evidence>
<sequence>MEVRGLPHGSRPLRTGGLADSVHETADRDPSLVQLSRRRPERPDVWEPVTAGEFRDQVTAVARGLLANGVRFGDRVALMSRTRYEWAVLAYALWHVGAEVVPVYPTSSTEQVRWILEDARVCAVVVEHEHHAMTVAAGGGTATTLKALWQLDADCLSVLAEDGLGVPDEEVHRHRAVVQPQQVAVVCYTSGTTGTPKGCLVTHANLAAETGTLLDGWGVLVAEPGAAPSILTFLPVAHVYGLMVVVCCLRGGIRLGLQPDIAPRQLLPALASFRPTFVFAVPYVFEKIFHTARRAAEEAGRGHVFDKAADVAMRHAEAEERVSRGSGRGPSPALRARHAVYDRLVYRRLRAVLGGQVRNAVSGASTLRRELGLFYAGAGITVYDGYGLTETSGAVTAQPPGAVRFGTVGRPMPGSEIRVAHDGEVWIRGETVFAGYLNNREATDAVLRDGWFATGDLGLLDDAGYLVITGRKKDVIITSGGKSVSPTALEDQLRHHPLISQCLVVGDDRPYVAALITLDPEALDHWRRLRGKRAGSSVETAGDEDLRAQIQRAVSRANAHVSRAESIRAFRILPGEFTAESGLVTPSLKLRRQEIARVHAADIEAMYPRREDDLLPGTGRRRGRGR</sequence>
<keyword evidence="6" id="KW-0436">Ligase</keyword>
<reference evidence="6 7" key="1">
    <citation type="submission" date="2020-08" db="EMBL/GenBank/DDBJ databases">
        <title>A novel species.</title>
        <authorList>
            <person name="Gao J."/>
        </authorList>
    </citation>
    <scope>NUCLEOTIDE SEQUENCE [LARGE SCALE GENOMIC DNA]</scope>
    <source>
        <strain evidence="6 7">CRPJ-33</strain>
    </source>
</reference>
<accession>A0A7H0I2T2</accession>
<feature type="region of interest" description="Disordered" evidence="4">
    <location>
        <begin position="1"/>
        <end position="30"/>
    </location>
</feature>
<comment type="catalytic activity">
    <reaction evidence="3">
        <text>a long-chain fatty acid + ATP + CoA = a long-chain fatty acyl-CoA + AMP + diphosphate</text>
        <dbReference type="Rhea" id="RHEA:15421"/>
        <dbReference type="ChEBI" id="CHEBI:30616"/>
        <dbReference type="ChEBI" id="CHEBI:33019"/>
        <dbReference type="ChEBI" id="CHEBI:57287"/>
        <dbReference type="ChEBI" id="CHEBI:57560"/>
        <dbReference type="ChEBI" id="CHEBI:83139"/>
        <dbReference type="ChEBI" id="CHEBI:456215"/>
        <dbReference type="EC" id="6.2.1.3"/>
    </reaction>
    <physiologicalReaction direction="left-to-right" evidence="3">
        <dbReference type="Rhea" id="RHEA:15422"/>
    </physiologicalReaction>
</comment>
<evidence type="ECO:0000313" key="7">
    <source>
        <dbReference type="Proteomes" id="UP000516230"/>
    </source>
</evidence>
<keyword evidence="2" id="KW-0067">ATP-binding</keyword>
<dbReference type="RefSeq" id="WP_187744151.1">
    <property type="nucleotide sequence ID" value="NZ_CP060825.1"/>
</dbReference>
<dbReference type="Proteomes" id="UP000516230">
    <property type="component" value="Chromosome"/>
</dbReference>
<dbReference type="CDD" id="cd05907">
    <property type="entry name" value="VL_LC_FACS_like"/>
    <property type="match status" value="1"/>
</dbReference>
<dbReference type="GO" id="GO:0004467">
    <property type="term" value="F:long-chain fatty acid-CoA ligase activity"/>
    <property type="evidence" value="ECO:0007669"/>
    <property type="project" value="UniProtKB-EC"/>
</dbReference>
<dbReference type="InterPro" id="IPR045851">
    <property type="entry name" value="AMP-bd_C_sf"/>
</dbReference>
<dbReference type="EMBL" id="CP060825">
    <property type="protein sequence ID" value="QNP67098.1"/>
    <property type="molecule type" value="Genomic_DNA"/>
</dbReference>
<keyword evidence="7" id="KW-1185">Reference proteome</keyword>
<dbReference type="Gene3D" id="3.30.300.30">
    <property type="match status" value="1"/>
</dbReference>
<gene>
    <name evidence="6" type="ORF">IAG43_32195</name>
</gene>
<feature type="compositionally biased region" description="Basic and acidic residues" evidence="4">
    <location>
        <begin position="21"/>
        <end position="30"/>
    </location>
</feature>
<dbReference type="Gene3D" id="3.40.50.12780">
    <property type="entry name" value="N-terminal domain of ligase-like"/>
    <property type="match status" value="1"/>
</dbReference>
<dbReference type="GO" id="GO:0005524">
    <property type="term" value="F:ATP binding"/>
    <property type="evidence" value="ECO:0007669"/>
    <property type="project" value="UniProtKB-KW"/>
</dbReference>
<dbReference type="SUPFAM" id="SSF56801">
    <property type="entry name" value="Acetyl-CoA synthetase-like"/>
    <property type="match status" value="1"/>
</dbReference>
<proteinExistence type="predicted"/>
<dbReference type="PANTHER" id="PTHR43272:SF33">
    <property type="entry name" value="AMP-BINDING DOMAIN-CONTAINING PROTEIN-RELATED"/>
    <property type="match status" value="1"/>
</dbReference>
<dbReference type="GO" id="GO:0016020">
    <property type="term" value="C:membrane"/>
    <property type="evidence" value="ECO:0007669"/>
    <property type="project" value="TreeGrafter"/>
</dbReference>
<feature type="domain" description="AMP-dependent synthetase/ligase" evidence="5">
    <location>
        <begin position="37"/>
        <end position="437"/>
    </location>
</feature>
<organism evidence="6 7">
    <name type="scientific">Streptomyces genisteinicus</name>
    <dbReference type="NCBI Taxonomy" id="2768068"/>
    <lineage>
        <taxon>Bacteria</taxon>
        <taxon>Bacillati</taxon>
        <taxon>Actinomycetota</taxon>
        <taxon>Actinomycetes</taxon>
        <taxon>Kitasatosporales</taxon>
        <taxon>Streptomycetaceae</taxon>
        <taxon>Streptomyces</taxon>
    </lineage>
</organism>
<dbReference type="InterPro" id="IPR042099">
    <property type="entry name" value="ANL_N_sf"/>
</dbReference>
<dbReference type="Pfam" id="PF00501">
    <property type="entry name" value="AMP-binding"/>
    <property type="match status" value="1"/>
</dbReference>
<evidence type="ECO:0000256" key="4">
    <source>
        <dbReference type="SAM" id="MobiDB-lite"/>
    </source>
</evidence>
<dbReference type="Pfam" id="PF23562">
    <property type="entry name" value="AMP-binding_C_3"/>
    <property type="match status" value="1"/>
</dbReference>